<reference evidence="2" key="1">
    <citation type="journal article" date="2019" name="Sci. Rep.">
        <title>Draft genome of Tanacetum cinerariifolium, the natural source of mosquito coil.</title>
        <authorList>
            <person name="Yamashiro T."/>
            <person name="Shiraishi A."/>
            <person name="Satake H."/>
            <person name="Nakayama K."/>
        </authorList>
    </citation>
    <scope>NUCLEOTIDE SEQUENCE</scope>
</reference>
<dbReference type="GO" id="GO:0003677">
    <property type="term" value="F:DNA binding"/>
    <property type="evidence" value="ECO:0007669"/>
    <property type="project" value="UniProtKB-KW"/>
</dbReference>
<dbReference type="EMBL" id="BKCJ010000010">
    <property type="protein sequence ID" value="GEU28610.1"/>
    <property type="molecule type" value="Genomic_DNA"/>
</dbReference>
<feature type="compositionally biased region" description="Polar residues" evidence="1">
    <location>
        <begin position="452"/>
        <end position="477"/>
    </location>
</feature>
<feature type="region of interest" description="Disordered" evidence="1">
    <location>
        <begin position="396"/>
        <end position="477"/>
    </location>
</feature>
<feature type="compositionally biased region" description="Polar residues" evidence="1">
    <location>
        <begin position="21"/>
        <end position="35"/>
    </location>
</feature>
<dbReference type="AlphaFoldDB" id="A0A699GG11"/>
<accession>A0A699GG11</accession>
<organism evidence="2">
    <name type="scientific">Tanacetum cinerariifolium</name>
    <name type="common">Dalmatian daisy</name>
    <name type="synonym">Chrysanthemum cinerariifolium</name>
    <dbReference type="NCBI Taxonomy" id="118510"/>
    <lineage>
        <taxon>Eukaryota</taxon>
        <taxon>Viridiplantae</taxon>
        <taxon>Streptophyta</taxon>
        <taxon>Embryophyta</taxon>
        <taxon>Tracheophyta</taxon>
        <taxon>Spermatophyta</taxon>
        <taxon>Magnoliopsida</taxon>
        <taxon>eudicotyledons</taxon>
        <taxon>Gunneridae</taxon>
        <taxon>Pentapetalae</taxon>
        <taxon>asterids</taxon>
        <taxon>campanulids</taxon>
        <taxon>Asterales</taxon>
        <taxon>Asteraceae</taxon>
        <taxon>Asteroideae</taxon>
        <taxon>Anthemideae</taxon>
        <taxon>Anthemidinae</taxon>
        <taxon>Tanacetum</taxon>
    </lineage>
</organism>
<proteinExistence type="predicted"/>
<feature type="region of interest" description="Disordered" evidence="1">
    <location>
        <begin position="1"/>
        <end position="52"/>
    </location>
</feature>
<comment type="caution">
    <text evidence="2">The sequence shown here is derived from an EMBL/GenBank/DDBJ whole genome shotgun (WGS) entry which is preliminary data.</text>
</comment>
<evidence type="ECO:0000313" key="2">
    <source>
        <dbReference type="EMBL" id="GEU28610.1"/>
    </source>
</evidence>
<dbReference type="InterPro" id="IPR012340">
    <property type="entry name" value="NA-bd_OB-fold"/>
</dbReference>
<dbReference type="SUPFAM" id="SSF50249">
    <property type="entry name" value="Nucleic acid-binding proteins"/>
    <property type="match status" value="1"/>
</dbReference>
<feature type="compositionally biased region" description="Basic and acidic residues" evidence="1">
    <location>
        <begin position="409"/>
        <end position="443"/>
    </location>
</feature>
<keyword evidence="2" id="KW-0238">DNA-binding</keyword>
<sequence length="477" mass="54926">MQPLRQLQRLSKSHKYKNSGVYVSNSESPSTGGQSEQKKNKKRSSISSSAKPVDQIKKFKLCYALEFDSQANRGSKSKTALKSPLKRNNRKNVSIFECSPQAPKMKERIITPIKDINPMIANMTIKGRCNSIWHSHKLNEIHDPYSLDCVFQDERDVISTLVSIGDIVPVNGYGCSKIRRTVVVEVTCYEANKGYSASEFKIKIHNPNIHVVTPAEFMQGCLRKMVRMIRDIELETYCVVYATIYIIQYENGWAYTTCKACNTKVTPIQSKVGSSSRNKKQLWHRKIHGETYAVVSRFKIIVCIFDESGSTQVVLFDNNVYKMTKLSAWQIMEEQWMDANQYFHDNLNQIIRKQYLFKIKYSQFNHNNNSHVYRAKKDEDEDYDCESDEINEDEECNITSQQNEENDVDDHTVENEKDDHTSPSIEINERNRHVDDALLDNRRKLGTARVMASTTSSQGRQAVAPVTNNQKNNEQKL</sequence>
<gene>
    <name evidence="2" type="ORF">Tci_000588</name>
</gene>
<evidence type="ECO:0000256" key="1">
    <source>
        <dbReference type="SAM" id="MobiDB-lite"/>
    </source>
</evidence>
<dbReference type="Gene3D" id="2.40.50.140">
    <property type="entry name" value="Nucleic acid-binding proteins"/>
    <property type="match status" value="1"/>
</dbReference>
<protein>
    <submittedName>
        <fullName evidence="2">Replication protein A 70 kDa DNA-binding subunit B</fullName>
    </submittedName>
</protein>
<name>A0A699GG11_TANCI</name>